<dbReference type="Proteomes" id="UP001595904">
    <property type="component" value="Unassembled WGS sequence"/>
</dbReference>
<dbReference type="Pfam" id="PF07690">
    <property type="entry name" value="MFS_1"/>
    <property type="match status" value="1"/>
</dbReference>
<dbReference type="InterPro" id="IPR020846">
    <property type="entry name" value="MFS_dom"/>
</dbReference>
<dbReference type="EMBL" id="JBHSDU010000014">
    <property type="protein sequence ID" value="MFC4311962.1"/>
    <property type="molecule type" value="Genomic_DNA"/>
</dbReference>
<dbReference type="PROSITE" id="PS50850">
    <property type="entry name" value="MFS"/>
    <property type="match status" value="1"/>
</dbReference>
<feature type="transmembrane region" description="Helical" evidence="6">
    <location>
        <begin position="147"/>
        <end position="170"/>
    </location>
</feature>
<accession>A0ABV8SWW9</accession>
<dbReference type="Gene3D" id="1.20.1250.20">
    <property type="entry name" value="MFS general substrate transporter like domains"/>
    <property type="match status" value="1"/>
</dbReference>
<keyword evidence="2" id="KW-0813">Transport</keyword>
<comment type="subcellular location">
    <subcellularLocation>
        <location evidence="1">Membrane</location>
        <topology evidence="1">Multi-pass membrane protein</topology>
    </subcellularLocation>
</comment>
<keyword evidence="9" id="KW-1185">Reference proteome</keyword>
<feature type="transmembrane region" description="Helical" evidence="6">
    <location>
        <begin position="176"/>
        <end position="196"/>
    </location>
</feature>
<keyword evidence="3 6" id="KW-0812">Transmembrane</keyword>
<feature type="transmembrane region" description="Helical" evidence="6">
    <location>
        <begin position="394"/>
        <end position="414"/>
    </location>
</feature>
<name>A0ABV8SWW9_9GAMM</name>
<evidence type="ECO:0000256" key="3">
    <source>
        <dbReference type="ARBA" id="ARBA00022692"/>
    </source>
</evidence>
<dbReference type="InterPro" id="IPR036259">
    <property type="entry name" value="MFS_trans_sf"/>
</dbReference>
<evidence type="ECO:0000256" key="2">
    <source>
        <dbReference type="ARBA" id="ARBA00022448"/>
    </source>
</evidence>
<evidence type="ECO:0000313" key="8">
    <source>
        <dbReference type="EMBL" id="MFC4311962.1"/>
    </source>
</evidence>
<keyword evidence="5 6" id="KW-0472">Membrane</keyword>
<evidence type="ECO:0000256" key="6">
    <source>
        <dbReference type="SAM" id="Phobius"/>
    </source>
</evidence>
<feature type="transmembrane region" description="Helical" evidence="6">
    <location>
        <begin position="55"/>
        <end position="76"/>
    </location>
</feature>
<dbReference type="PANTHER" id="PTHR23505:SF79">
    <property type="entry name" value="PROTEIN SPINSTER"/>
    <property type="match status" value="1"/>
</dbReference>
<organism evidence="8 9">
    <name type="scientific">Steroidobacter flavus</name>
    <dbReference type="NCBI Taxonomy" id="1842136"/>
    <lineage>
        <taxon>Bacteria</taxon>
        <taxon>Pseudomonadati</taxon>
        <taxon>Pseudomonadota</taxon>
        <taxon>Gammaproteobacteria</taxon>
        <taxon>Steroidobacterales</taxon>
        <taxon>Steroidobacteraceae</taxon>
        <taxon>Steroidobacter</taxon>
    </lineage>
</organism>
<feature type="transmembrane region" description="Helical" evidence="6">
    <location>
        <begin position="16"/>
        <end position="34"/>
    </location>
</feature>
<proteinExistence type="predicted"/>
<feature type="transmembrane region" description="Helical" evidence="6">
    <location>
        <begin position="88"/>
        <end position="106"/>
    </location>
</feature>
<dbReference type="PANTHER" id="PTHR23505">
    <property type="entry name" value="SPINSTER"/>
    <property type="match status" value="1"/>
</dbReference>
<feature type="domain" description="Major facilitator superfamily (MFS) profile" evidence="7">
    <location>
        <begin position="21"/>
        <end position="418"/>
    </location>
</feature>
<feature type="transmembrane region" description="Helical" evidence="6">
    <location>
        <begin position="325"/>
        <end position="350"/>
    </location>
</feature>
<dbReference type="InterPro" id="IPR044770">
    <property type="entry name" value="MFS_spinster-like"/>
</dbReference>
<feature type="transmembrane region" description="Helical" evidence="6">
    <location>
        <begin position="357"/>
        <end position="382"/>
    </location>
</feature>
<feature type="transmembrane region" description="Helical" evidence="6">
    <location>
        <begin position="228"/>
        <end position="253"/>
    </location>
</feature>
<dbReference type="SUPFAM" id="SSF103473">
    <property type="entry name" value="MFS general substrate transporter"/>
    <property type="match status" value="1"/>
</dbReference>
<reference evidence="9" key="1">
    <citation type="journal article" date="2019" name="Int. J. Syst. Evol. Microbiol.">
        <title>The Global Catalogue of Microorganisms (GCM) 10K type strain sequencing project: providing services to taxonomists for standard genome sequencing and annotation.</title>
        <authorList>
            <consortium name="The Broad Institute Genomics Platform"/>
            <consortium name="The Broad Institute Genome Sequencing Center for Infectious Disease"/>
            <person name="Wu L."/>
            <person name="Ma J."/>
        </authorList>
    </citation>
    <scope>NUCLEOTIDE SEQUENCE [LARGE SCALE GENOMIC DNA]</scope>
    <source>
        <strain evidence="9">CGMCC 1.10759</strain>
    </source>
</reference>
<evidence type="ECO:0000256" key="4">
    <source>
        <dbReference type="ARBA" id="ARBA00022989"/>
    </source>
</evidence>
<keyword evidence="4 6" id="KW-1133">Transmembrane helix</keyword>
<feature type="transmembrane region" description="Helical" evidence="6">
    <location>
        <begin position="265"/>
        <end position="287"/>
    </location>
</feature>
<gene>
    <name evidence="8" type="ORF">ACFPN2_22965</name>
</gene>
<protein>
    <submittedName>
        <fullName evidence="8">Spinster family MFS transporter</fullName>
    </submittedName>
</protein>
<evidence type="ECO:0000259" key="7">
    <source>
        <dbReference type="PROSITE" id="PS50850"/>
    </source>
</evidence>
<comment type="caution">
    <text evidence="8">The sequence shown here is derived from an EMBL/GenBank/DDBJ whole genome shotgun (WGS) entry which is preliminary data.</text>
</comment>
<evidence type="ECO:0000313" key="9">
    <source>
        <dbReference type="Proteomes" id="UP001595904"/>
    </source>
</evidence>
<dbReference type="InterPro" id="IPR011701">
    <property type="entry name" value="MFS"/>
</dbReference>
<dbReference type="CDD" id="cd17328">
    <property type="entry name" value="MFS_spinster_like"/>
    <property type="match status" value="1"/>
</dbReference>
<sequence length="426" mass="45393">MKTTPASHPSHLYRPARQWSFLAVLFLVSTSNYVDRNIISVLLEPIKAEFGVSDTLLGLLTGISFAVFYATLGIPVARWADRGNRKTIITLSLTIWSVMTALCGLAQSFWQLALARVGVGAGEAGALPPAQSLIADYFGPTRCGRALSIFMSSSMCGYLLGFVAGAHIATTYGWRTAFLIVGLPGLALAVLVHVVLHEPRTLPQFQPLPGSQEPIHATFRALLAKRAFVYLVIAMVIYFLIAYGAIVFLPSYMVRVLKVPLAEVGTAYGLVSAVSSILGSLLGGFLVDRLSKRDLAWLGWLPAAGLLLCWPLYEAMLLAPTFAMALMFAGLAGLALNAAVPAMFTCIHVICGSARRAVAVAVVFFFANLIGLGLGPVVAGALSDAFSALHGPVGIRYALLLVMTMLLPCAWLLVMTGKHVVAAVED</sequence>
<evidence type="ECO:0000256" key="1">
    <source>
        <dbReference type="ARBA" id="ARBA00004141"/>
    </source>
</evidence>
<dbReference type="RefSeq" id="WP_380600963.1">
    <property type="nucleotide sequence ID" value="NZ_JBHSDU010000014.1"/>
</dbReference>
<feature type="transmembrane region" description="Helical" evidence="6">
    <location>
        <begin position="294"/>
        <end position="313"/>
    </location>
</feature>
<evidence type="ECO:0000256" key="5">
    <source>
        <dbReference type="ARBA" id="ARBA00023136"/>
    </source>
</evidence>